<gene>
    <name evidence="1" type="ORF">SD70_21105</name>
</gene>
<protein>
    <submittedName>
        <fullName evidence="1">Uncharacterized protein</fullName>
    </submittedName>
</protein>
<dbReference type="RefSeq" id="WP_041049471.1">
    <property type="nucleotide sequence ID" value="NZ_JXAK01000040.1"/>
</dbReference>
<dbReference type="Proteomes" id="UP000031967">
    <property type="component" value="Unassembled WGS sequence"/>
</dbReference>
<reference evidence="1 2" key="1">
    <citation type="submission" date="2014-12" db="EMBL/GenBank/DDBJ databases">
        <title>Draft genome sequence of Paenibacillus kamchatkensis strain B-2647.</title>
        <authorList>
            <person name="Karlyshev A.V."/>
            <person name="Kudryashova E.B."/>
        </authorList>
    </citation>
    <scope>NUCLEOTIDE SEQUENCE [LARGE SCALE GENOMIC DNA]</scope>
    <source>
        <strain evidence="1 2">VKM B-2647</strain>
    </source>
</reference>
<sequence length="86" mass="9575">MEQLIEVLQEIRDGIYSINSNIEDLKVSVEELKGQGLYNSISDVYDKLESLASDIKGNGLYDSLSDVCNKLDEISTILNSIDTNTM</sequence>
<name>A0ABR5AFF8_9BACL</name>
<organism evidence="1 2">
    <name type="scientific">Gordoniibacillus kamchatkensis</name>
    <dbReference type="NCBI Taxonomy" id="1590651"/>
    <lineage>
        <taxon>Bacteria</taxon>
        <taxon>Bacillati</taxon>
        <taxon>Bacillota</taxon>
        <taxon>Bacilli</taxon>
        <taxon>Bacillales</taxon>
        <taxon>Paenibacillaceae</taxon>
        <taxon>Gordoniibacillus</taxon>
    </lineage>
</organism>
<comment type="caution">
    <text evidence="1">The sequence shown here is derived from an EMBL/GenBank/DDBJ whole genome shotgun (WGS) entry which is preliminary data.</text>
</comment>
<dbReference type="EMBL" id="JXAK01000040">
    <property type="protein sequence ID" value="KIL39295.1"/>
    <property type="molecule type" value="Genomic_DNA"/>
</dbReference>
<evidence type="ECO:0000313" key="1">
    <source>
        <dbReference type="EMBL" id="KIL39295.1"/>
    </source>
</evidence>
<evidence type="ECO:0000313" key="2">
    <source>
        <dbReference type="Proteomes" id="UP000031967"/>
    </source>
</evidence>
<proteinExistence type="predicted"/>
<keyword evidence="2" id="KW-1185">Reference proteome</keyword>
<accession>A0ABR5AFF8</accession>